<dbReference type="Proteomes" id="UP000789901">
    <property type="component" value="Unassembled WGS sequence"/>
</dbReference>
<sequence length="68" mass="7885">IVYAIKRYIRIGYDFTNRTNIKTVLQNLSGMSIAHIEPNRNKTVDESTLLIDQDNVEISSESLRFKLK</sequence>
<evidence type="ECO:0000313" key="2">
    <source>
        <dbReference type="Proteomes" id="UP000789901"/>
    </source>
</evidence>
<keyword evidence="2" id="KW-1185">Reference proteome</keyword>
<name>A0ABN7WAB4_GIGMA</name>
<gene>
    <name evidence="1" type="ORF">GMARGA_LOCUS28377</name>
</gene>
<protein>
    <submittedName>
        <fullName evidence="1">18024_t:CDS:1</fullName>
    </submittedName>
</protein>
<evidence type="ECO:0000313" key="1">
    <source>
        <dbReference type="EMBL" id="CAG8823588.1"/>
    </source>
</evidence>
<accession>A0ABN7WAB4</accession>
<organism evidence="1 2">
    <name type="scientific">Gigaspora margarita</name>
    <dbReference type="NCBI Taxonomy" id="4874"/>
    <lineage>
        <taxon>Eukaryota</taxon>
        <taxon>Fungi</taxon>
        <taxon>Fungi incertae sedis</taxon>
        <taxon>Mucoromycota</taxon>
        <taxon>Glomeromycotina</taxon>
        <taxon>Glomeromycetes</taxon>
        <taxon>Diversisporales</taxon>
        <taxon>Gigasporaceae</taxon>
        <taxon>Gigaspora</taxon>
    </lineage>
</organism>
<reference evidence="1 2" key="1">
    <citation type="submission" date="2021-06" db="EMBL/GenBank/DDBJ databases">
        <authorList>
            <person name="Kallberg Y."/>
            <person name="Tangrot J."/>
            <person name="Rosling A."/>
        </authorList>
    </citation>
    <scope>NUCLEOTIDE SEQUENCE [LARGE SCALE GENOMIC DNA]</scope>
    <source>
        <strain evidence="1 2">120-4 pot B 10/14</strain>
    </source>
</reference>
<dbReference type="EMBL" id="CAJVQB010036198">
    <property type="protein sequence ID" value="CAG8823588.1"/>
    <property type="molecule type" value="Genomic_DNA"/>
</dbReference>
<feature type="non-terminal residue" evidence="1">
    <location>
        <position position="1"/>
    </location>
</feature>
<comment type="caution">
    <text evidence="1">The sequence shown here is derived from an EMBL/GenBank/DDBJ whole genome shotgun (WGS) entry which is preliminary data.</text>
</comment>
<proteinExistence type="predicted"/>